<dbReference type="SUPFAM" id="SSF90123">
    <property type="entry name" value="ABC transporter transmembrane region"/>
    <property type="match status" value="2"/>
</dbReference>
<dbReference type="InterPro" id="IPR003439">
    <property type="entry name" value="ABC_transporter-like_ATP-bd"/>
</dbReference>
<keyword evidence="3 9" id="KW-0812">Transmembrane</keyword>
<evidence type="ECO:0000313" key="12">
    <source>
        <dbReference type="EMBL" id="KAK9766045.1"/>
    </source>
</evidence>
<feature type="region of interest" description="Disordered" evidence="8">
    <location>
        <begin position="1"/>
        <end position="23"/>
    </location>
</feature>
<feature type="transmembrane region" description="Helical" evidence="9">
    <location>
        <begin position="342"/>
        <end position="360"/>
    </location>
</feature>
<feature type="transmembrane region" description="Helical" evidence="9">
    <location>
        <begin position="725"/>
        <end position="748"/>
    </location>
</feature>
<feature type="domain" description="ABC transmembrane type-1" evidence="11">
    <location>
        <begin position="727"/>
        <end position="1020"/>
    </location>
</feature>
<proteinExistence type="inferred from homology"/>
<feature type="transmembrane region" description="Helical" evidence="9">
    <location>
        <begin position="873"/>
        <end position="892"/>
    </location>
</feature>
<name>A0ABR2WX55_9FUNG</name>
<evidence type="ECO:0000313" key="13">
    <source>
        <dbReference type="Proteomes" id="UP001479436"/>
    </source>
</evidence>
<evidence type="ECO:0000256" key="2">
    <source>
        <dbReference type="ARBA" id="ARBA00007577"/>
    </source>
</evidence>
<sequence length="1299" mass="142358">MSSIPEKQDSIQSESTIQNDAVMDEKKKVAAENTINISEPAKDEKKDVEPKASMIELFNFATTYDWVLMSIGLFAAIIAGAGMPLMTVIFGQMTTMFSSFSRQASVPNGLTDDMISSFRSEINKYTLYYVYLAIGILVTTYAYMSTWVYAGERQTRKIREAYLAAVLRQDIAWFDKLGAGEVTTRITSDTHLIQDGISEKFPQSCSYVATFISAFIIAFIRNWKLTLVLSCIIPMIAISVGSLNKFTSKFVKRALDHYSISGTLAEEVISSIRTATAFGQQKKLSEMYNVNISKAKTEGMKKAFTTGAGIGVIFLIIYSAYSLAFWYGGKLLTDHELNVGDVFNVFFAVIIGAFSLGHVAPNLQAFSFAQGAAAKLYDAIYRVPPIDSSSEEGVKPTEAIAGLIEVRDIHFTYPSRPDVPILKGINLTVAPGQTVALVGTSGSGKSTIIQLLERFYDPLDGEVLLDGRPIKSLNVHWLRRQIGLVSQEPTLFKCTIAENVAHGLIGTPYENASLEKRMELIENACKMSNAHDFIMTLPEKYNTHVGERGFLLSGGQKQRIAIARAIVKDPRILLLDEATSALDTQSEGIVQQALDRASSGRTTIVIAHRLSTIRNADQIVVMERGQIIESGTHNSLLAEKGAYFKLVELQKIGNQDDELEAIPPPEDQNVAAMRTVDSELRRQTTKHSILSVGSKNDIEGEVETKFSFLYLCYRVFSLNKPELKFMFGGLCGAIVTGAIYPVFAIIFARVISSLSIQDIAKRTHEVNFWALMFLIIAIVSFIAQTAQGTFFGISGERLTERIRSKTFATMLNQEIGWFDRDSNNTGALVSALSTDATHVQGVSGSTFGTILQVVITILGGFIVGLAYGWKLTLVVMTCVPLLIGAGVIRMRMMNGYQAKTKAAYEHSAQLACEAASSIRTVASLTREKDVCKMYHDELEEPVRAGKQNAFGSSFIFALSQAIVFLVNALGFWYGGRLLSTRISSGATEYDQTQFFTVFIAIVFGSQSAGNVFSFVPDISKAKHAAASIITLLDRKPIIDVVNAEGDKVESVEGHITYKDVHFRYPTRPGVPVLRGLNLDIKPGQFAALVGPSGCGKSTVIGLTERFYDVLSGSVMIDGKDVRQMNINDMRKHIALVGQEPTLYDMSIKENICFGLVDRVPSDAEVEKAARDSNIHDFIMTLPQGYNTPLGGKGSQLSGGQKQRIAIARALIRQPKILLLDEATSALDAASEKVVQTALDNASQGRTTIAVAHRLSTIQRADVIYVFKNGVVNEKGTHDELMALRGQYYGLVVQQDLGTN</sequence>
<evidence type="ECO:0000256" key="8">
    <source>
        <dbReference type="SAM" id="MobiDB-lite"/>
    </source>
</evidence>
<feature type="transmembrane region" description="Helical" evidence="9">
    <location>
        <begin position="847"/>
        <end position="867"/>
    </location>
</feature>
<dbReference type="Pfam" id="PF00664">
    <property type="entry name" value="ABC_membrane"/>
    <property type="match status" value="2"/>
</dbReference>
<reference evidence="12 13" key="1">
    <citation type="submission" date="2023-04" db="EMBL/GenBank/DDBJ databases">
        <title>Genome of Basidiobolus ranarum AG-B5.</title>
        <authorList>
            <person name="Stajich J.E."/>
            <person name="Carter-House D."/>
            <person name="Gryganskyi A."/>
        </authorList>
    </citation>
    <scope>NUCLEOTIDE SEQUENCE [LARGE SCALE GENOMIC DNA]</scope>
    <source>
        <strain evidence="12 13">AG-B5</strain>
    </source>
</reference>
<dbReference type="PROSITE" id="PS00211">
    <property type="entry name" value="ABC_TRANSPORTER_1"/>
    <property type="match status" value="2"/>
</dbReference>
<keyword evidence="4" id="KW-0547">Nucleotide-binding</keyword>
<feature type="domain" description="ABC transporter" evidence="10">
    <location>
        <begin position="404"/>
        <end position="649"/>
    </location>
</feature>
<evidence type="ECO:0000256" key="9">
    <source>
        <dbReference type="SAM" id="Phobius"/>
    </source>
</evidence>
<feature type="transmembrane region" description="Helical" evidence="9">
    <location>
        <begin position="953"/>
        <end position="974"/>
    </location>
</feature>
<dbReference type="InterPro" id="IPR027417">
    <property type="entry name" value="P-loop_NTPase"/>
</dbReference>
<dbReference type="SUPFAM" id="SSF52540">
    <property type="entry name" value="P-loop containing nucleoside triphosphate hydrolases"/>
    <property type="match status" value="2"/>
</dbReference>
<dbReference type="Proteomes" id="UP001479436">
    <property type="component" value="Unassembled WGS sequence"/>
</dbReference>
<comment type="caution">
    <text evidence="12">The sequence shown here is derived from an EMBL/GenBank/DDBJ whole genome shotgun (WGS) entry which is preliminary data.</text>
</comment>
<feature type="transmembrane region" description="Helical" evidence="9">
    <location>
        <begin position="226"/>
        <end position="243"/>
    </location>
</feature>
<keyword evidence="13" id="KW-1185">Reference proteome</keyword>
<accession>A0ABR2WX55</accession>
<evidence type="ECO:0000256" key="7">
    <source>
        <dbReference type="ARBA" id="ARBA00023136"/>
    </source>
</evidence>
<dbReference type="InterPro" id="IPR036640">
    <property type="entry name" value="ABC1_TM_sf"/>
</dbReference>
<dbReference type="SMART" id="SM00382">
    <property type="entry name" value="AAA"/>
    <property type="match status" value="2"/>
</dbReference>
<dbReference type="Gene3D" id="3.40.50.300">
    <property type="entry name" value="P-loop containing nucleotide triphosphate hydrolases"/>
    <property type="match status" value="2"/>
</dbReference>
<comment type="subcellular location">
    <subcellularLocation>
        <location evidence="1">Membrane</location>
        <topology evidence="1">Multi-pass membrane protein</topology>
    </subcellularLocation>
</comment>
<dbReference type="CDD" id="cd18577">
    <property type="entry name" value="ABC_6TM_Pgp_ABCB1_D1_like"/>
    <property type="match status" value="1"/>
</dbReference>
<evidence type="ECO:0000256" key="1">
    <source>
        <dbReference type="ARBA" id="ARBA00004141"/>
    </source>
</evidence>
<dbReference type="InterPro" id="IPR011527">
    <property type="entry name" value="ABC1_TM_dom"/>
</dbReference>
<evidence type="ECO:0000256" key="4">
    <source>
        <dbReference type="ARBA" id="ARBA00022741"/>
    </source>
</evidence>
<feature type="domain" description="ABC transporter" evidence="10">
    <location>
        <begin position="1055"/>
        <end position="1293"/>
    </location>
</feature>
<keyword evidence="5" id="KW-0067">ATP-binding</keyword>
<feature type="compositionally biased region" description="Polar residues" evidence="8">
    <location>
        <begin position="1"/>
        <end position="19"/>
    </location>
</feature>
<dbReference type="EMBL" id="JASJQH010000196">
    <property type="protein sequence ID" value="KAK9766045.1"/>
    <property type="molecule type" value="Genomic_DNA"/>
</dbReference>
<dbReference type="PANTHER" id="PTHR43394:SF27">
    <property type="entry name" value="ATP-DEPENDENT TRANSLOCASE ABCB1-LIKE"/>
    <property type="match status" value="1"/>
</dbReference>
<dbReference type="PROSITE" id="PS50929">
    <property type="entry name" value="ABC_TM1F"/>
    <property type="match status" value="2"/>
</dbReference>
<feature type="transmembrane region" description="Helical" evidence="9">
    <location>
        <begin position="66"/>
        <end position="90"/>
    </location>
</feature>
<organism evidence="12 13">
    <name type="scientific">Basidiobolus ranarum</name>
    <dbReference type="NCBI Taxonomy" id="34480"/>
    <lineage>
        <taxon>Eukaryota</taxon>
        <taxon>Fungi</taxon>
        <taxon>Fungi incertae sedis</taxon>
        <taxon>Zoopagomycota</taxon>
        <taxon>Entomophthoromycotina</taxon>
        <taxon>Basidiobolomycetes</taxon>
        <taxon>Basidiobolales</taxon>
        <taxon>Basidiobolaceae</taxon>
        <taxon>Basidiobolus</taxon>
    </lineage>
</organism>
<feature type="transmembrane region" description="Helical" evidence="9">
    <location>
        <begin position="128"/>
        <end position="150"/>
    </location>
</feature>
<dbReference type="InterPro" id="IPR039421">
    <property type="entry name" value="Type_1_exporter"/>
</dbReference>
<dbReference type="InterPro" id="IPR017871">
    <property type="entry name" value="ABC_transporter-like_CS"/>
</dbReference>
<feature type="transmembrane region" description="Helical" evidence="9">
    <location>
        <begin position="994"/>
        <end position="1015"/>
    </location>
</feature>
<feature type="transmembrane region" description="Helical" evidence="9">
    <location>
        <begin position="303"/>
        <end position="327"/>
    </location>
</feature>
<dbReference type="PROSITE" id="PS50893">
    <property type="entry name" value="ABC_TRANSPORTER_2"/>
    <property type="match status" value="2"/>
</dbReference>
<comment type="similarity">
    <text evidence="2">Belongs to the ABC transporter superfamily. ABCB family. Multidrug resistance exporter (TC 3.A.1.201) subfamily.</text>
</comment>
<dbReference type="CDD" id="cd03249">
    <property type="entry name" value="ABC_MTABC3_MDL1_MDL2"/>
    <property type="match status" value="2"/>
</dbReference>
<evidence type="ECO:0000256" key="5">
    <source>
        <dbReference type="ARBA" id="ARBA00022840"/>
    </source>
</evidence>
<evidence type="ECO:0000259" key="11">
    <source>
        <dbReference type="PROSITE" id="PS50929"/>
    </source>
</evidence>
<dbReference type="Pfam" id="PF00005">
    <property type="entry name" value="ABC_tran"/>
    <property type="match status" value="2"/>
</dbReference>
<evidence type="ECO:0000259" key="10">
    <source>
        <dbReference type="PROSITE" id="PS50893"/>
    </source>
</evidence>
<dbReference type="InterPro" id="IPR003593">
    <property type="entry name" value="AAA+_ATPase"/>
</dbReference>
<dbReference type="PANTHER" id="PTHR43394">
    <property type="entry name" value="ATP-DEPENDENT PERMEASE MDL1, MITOCHONDRIAL"/>
    <property type="match status" value="1"/>
</dbReference>
<feature type="transmembrane region" description="Helical" evidence="9">
    <location>
        <begin position="768"/>
        <end position="793"/>
    </location>
</feature>
<evidence type="ECO:0000256" key="3">
    <source>
        <dbReference type="ARBA" id="ARBA00022692"/>
    </source>
</evidence>
<gene>
    <name evidence="12" type="ORF">K7432_005165</name>
</gene>
<dbReference type="CDD" id="cd18578">
    <property type="entry name" value="ABC_6TM_Pgp_ABCB1_D2_like"/>
    <property type="match status" value="1"/>
</dbReference>
<keyword evidence="7 9" id="KW-0472">Membrane</keyword>
<evidence type="ECO:0000256" key="6">
    <source>
        <dbReference type="ARBA" id="ARBA00022989"/>
    </source>
</evidence>
<keyword evidence="6 9" id="KW-1133">Transmembrane helix</keyword>
<protein>
    <submittedName>
        <fullName evidence="12">Uncharacterized protein</fullName>
    </submittedName>
</protein>
<dbReference type="Gene3D" id="1.20.1560.10">
    <property type="entry name" value="ABC transporter type 1, transmembrane domain"/>
    <property type="match status" value="1"/>
</dbReference>
<feature type="domain" description="ABC transmembrane type-1" evidence="11">
    <location>
        <begin position="71"/>
        <end position="366"/>
    </location>
</feature>